<evidence type="ECO:0000313" key="2">
    <source>
        <dbReference type="Proteomes" id="UP000824469"/>
    </source>
</evidence>
<name>A0AA38G451_TAXCH</name>
<proteinExistence type="predicted"/>
<comment type="caution">
    <text evidence="1">The sequence shown here is derived from an EMBL/GenBank/DDBJ whole genome shotgun (WGS) entry which is preliminary data.</text>
</comment>
<protein>
    <submittedName>
        <fullName evidence="1">Uncharacterized protein</fullName>
    </submittedName>
</protein>
<reference evidence="1 2" key="1">
    <citation type="journal article" date="2021" name="Nat. Plants">
        <title>The Taxus genome provides insights into paclitaxel biosynthesis.</title>
        <authorList>
            <person name="Xiong X."/>
            <person name="Gou J."/>
            <person name="Liao Q."/>
            <person name="Li Y."/>
            <person name="Zhou Q."/>
            <person name="Bi G."/>
            <person name="Li C."/>
            <person name="Du R."/>
            <person name="Wang X."/>
            <person name="Sun T."/>
            <person name="Guo L."/>
            <person name="Liang H."/>
            <person name="Lu P."/>
            <person name="Wu Y."/>
            <person name="Zhang Z."/>
            <person name="Ro D.K."/>
            <person name="Shang Y."/>
            <person name="Huang S."/>
            <person name="Yan J."/>
        </authorList>
    </citation>
    <scope>NUCLEOTIDE SEQUENCE [LARGE SCALE GENOMIC DNA]</scope>
    <source>
        <strain evidence="1">Ta-2019</strain>
    </source>
</reference>
<sequence>MKTNKLPCDLVTLEDIFNTEDQLRKVKTKMSTHDNNYEEILVDEGEKLFLGK</sequence>
<keyword evidence="2" id="KW-1185">Reference proteome</keyword>
<dbReference type="AlphaFoldDB" id="A0AA38G451"/>
<organism evidence="1 2">
    <name type="scientific">Taxus chinensis</name>
    <name type="common">Chinese yew</name>
    <name type="synonym">Taxus wallichiana var. chinensis</name>
    <dbReference type="NCBI Taxonomy" id="29808"/>
    <lineage>
        <taxon>Eukaryota</taxon>
        <taxon>Viridiplantae</taxon>
        <taxon>Streptophyta</taxon>
        <taxon>Embryophyta</taxon>
        <taxon>Tracheophyta</taxon>
        <taxon>Spermatophyta</taxon>
        <taxon>Pinopsida</taxon>
        <taxon>Pinidae</taxon>
        <taxon>Conifers II</taxon>
        <taxon>Cupressales</taxon>
        <taxon>Taxaceae</taxon>
        <taxon>Taxus</taxon>
    </lineage>
</organism>
<dbReference type="Proteomes" id="UP000824469">
    <property type="component" value="Unassembled WGS sequence"/>
</dbReference>
<dbReference type="EMBL" id="JAHRHJ020000005">
    <property type="protein sequence ID" value="KAH9315871.1"/>
    <property type="molecule type" value="Genomic_DNA"/>
</dbReference>
<accession>A0AA38G451</accession>
<evidence type="ECO:0000313" key="1">
    <source>
        <dbReference type="EMBL" id="KAH9315871.1"/>
    </source>
</evidence>
<gene>
    <name evidence="1" type="ORF">KI387_024498</name>
</gene>
<feature type="non-terminal residue" evidence="1">
    <location>
        <position position="52"/>
    </location>
</feature>